<name>A0ABT5ZD68_9ACTN</name>
<comment type="caution">
    <text evidence="1">The sequence shown here is derived from an EMBL/GenBank/DDBJ whole genome shotgun (WGS) entry which is preliminary data.</text>
</comment>
<feature type="non-terminal residue" evidence="1">
    <location>
        <position position="1"/>
    </location>
</feature>
<gene>
    <name evidence="1" type="ORF">P2L57_39505</name>
</gene>
<accession>A0ABT5ZD68</accession>
<dbReference type="Proteomes" id="UP001220022">
    <property type="component" value="Unassembled WGS sequence"/>
</dbReference>
<evidence type="ECO:0000313" key="2">
    <source>
        <dbReference type="Proteomes" id="UP001220022"/>
    </source>
</evidence>
<reference evidence="1 2" key="1">
    <citation type="submission" date="2023-03" db="EMBL/GenBank/DDBJ databases">
        <title>Draft genome sequence of type strain Streptomyces ferralitis JCM 14344.</title>
        <authorList>
            <person name="Klaysubun C."/>
            <person name="Duangmal K."/>
        </authorList>
    </citation>
    <scope>NUCLEOTIDE SEQUENCE [LARGE SCALE GENOMIC DNA]</scope>
    <source>
        <strain evidence="1 2">JCM 14344</strain>
    </source>
</reference>
<keyword evidence="2" id="KW-1185">Reference proteome</keyword>
<evidence type="ECO:0000313" key="1">
    <source>
        <dbReference type="EMBL" id="MDF2261587.1"/>
    </source>
</evidence>
<sequence>GRGGRRAGGRAGQMAHLVAAVGMGADQVGAEVLIEALTAAMPGVGEQLAAAVRQAEADGTLDTWLAPMSTDPLGRLAAASQEQMAQARGVAGQLGGVGGLYLAYGLGMPDTPALSALRARIDELGLGQLLVAVATSMVNPFRLATVLSSCLVPEVAVVAGMLQALVARHAADGLLHRPDVPGGPEDFMREWLTALGAAATRGDCGTRQG</sequence>
<organism evidence="1 2">
    <name type="scientific">Streptantibioticus ferralitis</name>
    <dbReference type="NCBI Taxonomy" id="236510"/>
    <lineage>
        <taxon>Bacteria</taxon>
        <taxon>Bacillati</taxon>
        <taxon>Actinomycetota</taxon>
        <taxon>Actinomycetes</taxon>
        <taxon>Kitasatosporales</taxon>
        <taxon>Streptomycetaceae</taxon>
        <taxon>Streptantibioticus</taxon>
    </lineage>
</organism>
<protein>
    <submittedName>
        <fullName evidence="1">Uncharacterized protein</fullName>
    </submittedName>
</protein>
<proteinExistence type="predicted"/>
<dbReference type="EMBL" id="JARHTQ010000071">
    <property type="protein sequence ID" value="MDF2261587.1"/>
    <property type="molecule type" value="Genomic_DNA"/>
</dbReference>